<dbReference type="GO" id="GO:0006351">
    <property type="term" value="P:DNA-templated transcription"/>
    <property type="evidence" value="ECO:0007669"/>
    <property type="project" value="TreeGrafter"/>
</dbReference>
<dbReference type="AlphaFoldDB" id="A0A4Q7AMQ6"/>
<dbReference type="CDD" id="cd08422">
    <property type="entry name" value="PBP2_CrgA_like"/>
    <property type="match status" value="1"/>
</dbReference>
<evidence type="ECO:0000256" key="2">
    <source>
        <dbReference type="ARBA" id="ARBA00023015"/>
    </source>
</evidence>
<keyword evidence="4" id="KW-0804">Transcription</keyword>
<sequence>MNTDDFHFFVRVAELGSISQAAKEADISVSVASQRIQRLEQHLLLRLFYRTTRRLTLTDEGKILLKQGYPLIQEFQTLKDNLLEQNQELTGTLKLTASATFGAKILTSEIAQFLLHHPKLNIVLDLNDQNVDLIEHGFDVAIRIGKLQDSSLIAKPLMDNPRLLCAAPEYLAHHGMPKTPNDLLQHQCIVQNHQQGLSHTWQLFDNENNAYAVKVSGQFISNSGDGIRQASLAGVGISNHSLWHVQEDLASGKLVQVLPHYTVEPTQIYAIIPDRKLVPQKVSVFIEYLQNYFQKNNQSDNILFLFSKL</sequence>
<dbReference type="EMBL" id="SGSQ01000005">
    <property type="protein sequence ID" value="RZG48006.1"/>
    <property type="molecule type" value="Genomic_DNA"/>
</dbReference>
<comment type="caution">
    <text evidence="6">The sequence shown here is derived from an EMBL/GenBank/DDBJ whole genome shotgun (WGS) entry which is preliminary data.</text>
</comment>
<dbReference type="GO" id="GO:0003700">
    <property type="term" value="F:DNA-binding transcription factor activity"/>
    <property type="evidence" value="ECO:0007669"/>
    <property type="project" value="InterPro"/>
</dbReference>
<proteinExistence type="inferred from homology"/>
<dbReference type="SUPFAM" id="SSF53850">
    <property type="entry name" value="Periplasmic binding protein-like II"/>
    <property type="match status" value="1"/>
</dbReference>
<accession>A0A4Q7AMQ6</accession>
<dbReference type="Pfam" id="PF00126">
    <property type="entry name" value="HTH_1"/>
    <property type="match status" value="1"/>
</dbReference>
<comment type="similarity">
    <text evidence="1">Belongs to the LysR transcriptional regulatory family.</text>
</comment>
<dbReference type="InterPro" id="IPR005119">
    <property type="entry name" value="LysR_subst-bd"/>
</dbReference>
<dbReference type="PANTHER" id="PTHR30537">
    <property type="entry name" value="HTH-TYPE TRANSCRIPTIONAL REGULATOR"/>
    <property type="match status" value="1"/>
</dbReference>
<dbReference type="InterPro" id="IPR058163">
    <property type="entry name" value="LysR-type_TF_proteobact-type"/>
</dbReference>
<evidence type="ECO:0000313" key="6">
    <source>
        <dbReference type="EMBL" id="RZG48006.1"/>
    </source>
</evidence>
<gene>
    <name evidence="6" type="ORF">EXU28_04355</name>
</gene>
<dbReference type="FunFam" id="1.10.10.10:FF:000001">
    <property type="entry name" value="LysR family transcriptional regulator"/>
    <property type="match status" value="1"/>
</dbReference>
<dbReference type="FunFam" id="3.40.190.290:FF:000001">
    <property type="entry name" value="Transcriptional regulator, LysR family"/>
    <property type="match status" value="1"/>
</dbReference>
<dbReference type="InterPro" id="IPR000847">
    <property type="entry name" value="LysR_HTH_N"/>
</dbReference>
<evidence type="ECO:0000256" key="3">
    <source>
        <dbReference type="ARBA" id="ARBA00023125"/>
    </source>
</evidence>
<keyword evidence="3" id="KW-0238">DNA-binding</keyword>
<dbReference type="GO" id="GO:0043565">
    <property type="term" value="F:sequence-specific DNA binding"/>
    <property type="evidence" value="ECO:0007669"/>
    <property type="project" value="TreeGrafter"/>
</dbReference>
<dbReference type="RefSeq" id="WP_130130733.1">
    <property type="nucleotide sequence ID" value="NZ_SGSQ01000005.1"/>
</dbReference>
<evidence type="ECO:0000313" key="7">
    <source>
        <dbReference type="Proteomes" id="UP000293863"/>
    </source>
</evidence>
<evidence type="ECO:0000256" key="1">
    <source>
        <dbReference type="ARBA" id="ARBA00009437"/>
    </source>
</evidence>
<keyword evidence="7" id="KW-1185">Reference proteome</keyword>
<protein>
    <submittedName>
        <fullName evidence="6">LysR family transcriptional regulator</fullName>
    </submittedName>
</protein>
<organism evidence="6 7">
    <name type="scientific">Acinetobacter wuhouensis</name>
    <dbReference type="NCBI Taxonomy" id="1879050"/>
    <lineage>
        <taxon>Bacteria</taxon>
        <taxon>Pseudomonadati</taxon>
        <taxon>Pseudomonadota</taxon>
        <taxon>Gammaproteobacteria</taxon>
        <taxon>Moraxellales</taxon>
        <taxon>Moraxellaceae</taxon>
        <taxon>Acinetobacter</taxon>
    </lineage>
</organism>
<name>A0A4Q7AMQ6_9GAMM</name>
<dbReference type="Gene3D" id="1.10.10.10">
    <property type="entry name" value="Winged helix-like DNA-binding domain superfamily/Winged helix DNA-binding domain"/>
    <property type="match status" value="1"/>
</dbReference>
<dbReference type="Gene3D" id="3.40.190.290">
    <property type="match status" value="1"/>
</dbReference>
<dbReference type="PROSITE" id="PS50931">
    <property type="entry name" value="HTH_LYSR"/>
    <property type="match status" value="1"/>
</dbReference>
<evidence type="ECO:0000256" key="4">
    <source>
        <dbReference type="ARBA" id="ARBA00023163"/>
    </source>
</evidence>
<reference evidence="6 7" key="1">
    <citation type="submission" date="2019-02" db="EMBL/GenBank/DDBJ databases">
        <title>The Batch Genome Submission of Acinetobacter spp. strains.</title>
        <authorList>
            <person name="Qin J."/>
            <person name="Hu Y."/>
            <person name="Ye H."/>
            <person name="Wei L."/>
            <person name="Feng Y."/>
            <person name="Zong Z."/>
        </authorList>
    </citation>
    <scope>NUCLEOTIDE SEQUENCE [LARGE SCALE GENOMIC DNA]</scope>
    <source>
        <strain evidence="6 7">WCHAW060049</strain>
    </source>
</reference>
<dbReference type="PANTHER" id="PTHR30537:SF5">
    <property type="entry name" value="HTH-TYPE TRANSCRIPTIONAL ACTIVATOR TTDR-RELATED"/>
    <property type="match status" value="1"/>
</dbReference>
<dbReference type="InterPro" id="IPR036388">
    <property type="entry name" value="WH-like_DNA-bd_sf"/>
</dbReference>
<keyword evidence="2" id="KW-0805">Transcription regulation</keyword>
<evidence type="ECO:0000259" key="5">
    <source>
        <dbReference type="PROSITE" id="PS50931"/>
    </source>
</evidence>
<dbReference type="InterPro" id="IPR036390">
    <property type="entry name" value="WH_DNA-bd_sf"/>
</dbReference>
<dbReference type="SUPFAM" id="SSF46785">
    <property type="entry name" value="Winged helix' DNA-binding domain"/>
    <property type="match status" value="1"/>
</dbReference>
<feature type="domain" description="HTH lysR-type" evidence="5">
    <location>
        <begin position="1"/>
        <end position="58"/>
    </location>
</feature>
<dbReference type="Pfam" id="PF03466">
    <property type="entry name" value="LysR_substrate"/>
    <property type="match status" value="1"/>
</dbReference>
<dbReference type="Proteomes" id="UP000293863">
    <property type="component" value="Unassembled WGS sequence"/>
</dbReference>